<evidence type="ECO:0000256" key="1">
    <source>
        <dbReference type="ARBA" id="ARBA00010854"/>
    </source>
</evidence>
<keyword evidence="7" id="KW-1185">Reference proteome</keyword>
<gene>
    <name evidence="6" type="ordered locus">Desor_2621</name>
</gene>
<dbReference type="STRING" id="768706.Desor_2621"/>
<dbReference type="GO" id="GO:0046653">
    <property type="term" value="P:tetrahydrofolate metabolic process"/>
    <property type="evidence" value="ECO:0007669"/>
    <property type="project" value="TreeGrafter"/>
</dbReference>
<sequence length="211" mass="22069">MSKLQEISTAIETGKKKIIKGLVEEALANGIAPLEILNQGMINAMGIVGEKFKANEIFVPEMLIAARAMKEGVEALKPHLAGNKAAINGKFIIGTVQGDLHDIGKNLVAMMVESAGYEVIDLGVDVSKEKFIEAIKENPDCKLIGLSALLTTTMPAMKFLVAAITEAGLRDQVKIMVGGAPISQEFADSIGADAFAADAASAAAIAKSFVA</sequence>
<reference evidence="6 7" key="2">
    <citation type="journal article" date="2012" name="J. Bacteriol.">
        <title>Complete genome sequences of Desulfosporosinus orientis DSM765T, Desulfosporosinus youngiae DSM17734T, Desulfosporosinus meridiei DSM13257T, and Desulfosporosinus acidiphilus DSM22704T.</title>
        <authorList>
            <person name="Pester M."/>
            <person name="Brambilla E."/>
            <person name="Alazard D."/>
            <person name="Rattei T."/>
            <person name="Weinmaier T."/>
            <person name="Han J."/>
            <person name="Lucas S."/>
            <person name="Lapidus A."/>
            <person name="Cheng J.F."/>
            <person name="Goodwin L."/>
            <person name="Pitluck S."/>
            <person name="Peters L."/>
            <person name="Ovchinnikova G."/>
            <person name="Teshima H."/>
            <person name="Detter J.C."/>
            <person name="Han C.S."/>
            <person name="Tapia R."/>
            <person name="Land M.L."/>
            <person name="Hauser L."/>
            <person name="Kyrpides N.C."/>
            <person name="Ivanova N.N."/>
            <person name="Pagani I."/>
            <person name="Huntmann M."/>
            <person name="Wei C.L."/>
            <person name="Davenport K.W."/>
            <person name="Daligault H."/>
            <person name="Chain P.S."/>
            <person name="Chen A."/>
            <person name="Mavromatis K."/>
            <person name="Markowitz V."/>
            <person name="Szeto E."/>
            <person name="Mikhailova N."/>
            <person name="Pati A."/>
            <person name="Wagner M."/>
            <person name="Woyke T."/>
            <person name="Ollivier B."/>
            <person name="Klenk H.P."/>
            <person name="Spring S."/>
            <person name="Loy A."/>
        </authorList>
    </citation>
    <scope>NUCLEOTIDE SEQUENCE [LARGE SCALE GENOMIC DNA]</scope>
    <source>
        <strain evidence="7">ATCC 19365 / DSM 765 / NCIMB 8382 / VKM B-1628</strain>
    </source>
</reference>
<dbReference type="SUPFAM" id="SSF52242">
    <property type="entry name" value="Cobalamin (vitamin B12)-binding domain"/>
    <property type="match status" value="1"/>
</dbReference>
<dbReference type="InterPro" id="IPR003759">
    <property type="entry name" value="Cbl-bd_cap"/>
</dbReference>
<proteinExistence type="inferred from homology"/>
<dbReference type="PATRIC" id="fig|768706.3.peg.2635"/>
<evidence type="ECO:0000256" key="2">
    <source>
        <dbReference type="ARBA" id="ARBA00022723"/>
    </source>
</evidence>
<dbReference type="FunFam" id="3.40.50.280:FF:000003">
    <property type="entry name" value="Dimethylamine methyltransferase corrinoid protein"/>
    <property type="match status" value="1"/>
</dbReference>
<dbReference type="KEGG" id="dor:Desor_2621"/>
<dbReference type="PANTHER" id="PTHR45833">
    <property type="entry name" value="METHIONINE SYNTHASE"/>
    <property type="match status" value="1"/>
</dbReference>
<evidence type="ECO:0000259" key="4">
    <source>
        <dbReference type="PROSITE" id="PS51332"/>
    </source>
</evidence>
<dbReference type="Gene3D" id="1.10.1240.10">
    <property type="entry name" value="Methionine synthase domain"/>
    <property type="match status" value="1"/>
</dbReference>
<protein>
    <submittedName>
        <fullName evidence="6">Putative cobalamin binding protein</fullName>
    </submittedName>
</protein>
<comment type="similarity">
    <text evidence="1">Belongs to the methylamine corrinoid protein family.</text>
</comment>
<feature type="domain" description="B12-binding N-terminal" evidence="5">
    <location>
        <begin position="1"/>
        <end position="88"/>
    </location>
</feature>
<dbReference type="PANTHER" id="PTHR45833:SF1">
    <property type="entry name" value="METHIONINE SYNTHASE"/>
    <property type="match status" value="1"/>
</dbReference>
<dbReference type="PROSITE" id="PS51332">
    <property type="entry name" value="B12_BINDING"/>
    <property type="match status" value="1"/>
</dbReference>
<dbReference type="Pfam" id="PF02607">
    <property type="entry name" value="B12-binding_2"/>
    <property type="match status" value="1"/>
</dbReference>
<dbReference type="HOGENOM" id="CLU_082102_2_0_9"/>
<dbReference type="GO" id="GO:0050667">
    <property type="term" value="P:homocysteine metabolic process"/>
    <property type="evidence" value="ECO:0007669"/>
    <property type="project" value="TreeGrafter"/>
</dbReference>
<dbReference type="CDD" id="cd02070">
    <property type="entry name" value="corrinoid_protein_B12-BD"/>
    <property type="match status" value="1"/>
</dbReference>
<dbReference type="Proteomes" id="UP000006346">
    <property type="component" value="Chromosome"/>
</dbReference>
<reference evidence="7" key="1">
    <citation type="submission" date="2011-11" db="EMBL/GenBank/DDBJ databases">
        <title>Complete sequence of Desulfosporosinus orientis DSM 765.</title>
        <authorList>
            <person name="Lucas S."/>
            <person name="Han J."/>
            <person name="Lapidus A."/>
            <person name="Cheng J.-F."/>
            <person name="Goodwin L."/>
            <person name="Pitluck S."/>
            <person name="Peters L."/>
            <person name="Ovchinnikova G."/>
            <person name="Teshima H."/>
            <person name="Detter J.C."/>
            <person name="Han C."/>
            <person name="Tapia R."/>
            <person name="Land M."/>
            <person name="Hauser L."/>
            <person name="Kyrpides N."/>
            <person name="Ivanova N."/>
            <person name="Pagani I."/>
            <person name="Pester M."/>
            <person name="Spring S."/>
            <person name="Ollivier B."/>
            <person name="Rattei T."/>
            <person name="Klenk H.-P."/>
            <person name="Wagner M."/>
            <person name="Loy A."/>
            <person name="Woyke T."/>
        </authorList>
    </citation>
    <scope>NUCLEOTIDE SEQUENCE [LARGE SCALE GENOMIC DNA]</scope>
    <source>
        <strain evidence="7">ATCC 19365 / DSM 765 / NCIMB 8382 / VKM B-1628</strain>
    </source>
</reference>
<organism evidence="6 7">
    <name type="scientific">Desulfosporosinus orientis (strain ATCC 19365 / DSM 765 / NCIMB 8382 / VKM B-1628 / Singapore I)</name>
    <name type="common">Desulfotomaculum orientis</name>
    <dbReference type="NCBI Taxonomy" id="768706"/>
    <lineage>
        <taxon>Bacteria</taxon>
        <taxon>Bacillati</taxon>
        <taxon>Bacillota</taxon>
        <taxon>Clostridia</taxon>
        <taxon>Eubacteriales</taxon>
        <taxon>Desulfitobacteriaceae</taxon>
        <taxon>Desulfosporosinus</taxon>
    </lineage>
</organism>
<dbReference type="InterPro" id="IPR036724">
    <property type="entry name" value="Cobalamin-bd_sf"/>
</dbReference>
<dbReference type="SMART" id="SM01018">
    <property type="entry name" value="B12-binding_2"/>
    <property type="match status" value="1"/>
</dbReference>
<dbReference type="EMBL" id="CP003108">
    <property type="protein sequence ID" value="AET68170.1"/>
    <property type="molecule type" value="Genomic_DNA"/>
</dbReference>
<dbReference type="GO" id="GO:0031419">
    <property type="term" value="F:cobalamin binding"/>
    <property type="evidence" value="ECO:0007669"/>
    <property type="project" value="InterPro"/>
</dbReference>
<dbReference type="Gene3D" id="3.40.50.280">
    <property type="entry name" value="Cobalamin-binding domain"/>
    <property type="match status" value="1"/>
</dbReference>
<evidence type="ECO:0000256" key="3">
    <source>
        <dbReference type="ARBA" id="ARBA00023285"/>
    </source>
</evidence>
<accession>G7W6G3</accession>
<dbReference type="SUPFAM" id="SSF47644">
    <property type="entry name" value="Methionine synthase domain"/>
    <property type="match status" value="1"/>
</dbReference>
<dbReference type="GO" id="GO:0005829">
    <property type="term" value="C:cytosol"/>
    <property type="evidence" value="ECO:0007669"/>
    <property type="project" value="TreeGrafter"/>
</dbReference>
<dbReference type="GO" id="GO:0046872">
    <property type="term" value="F:metal ion binding"/>
    <property type="evidence" value="ECO:0007669"/>
    <property type="project" value="UniProtKB-KW"/>
</dbReference>
<evidence type="ECO:0000313" key="7">
    <source>
        <dbReference type="Proteomes" id="UP000006346"/>
    </source>
</evidence>
<evidence type="ECO:0000259" key="5">
    <source>
        <dbReference type="PROSITE" id="PS51337"/>
    </source>
</evidence>
<feature type="domain" description="B12-binding" evidence="4">
    <location>
        <begin position="88"/>
        <end position="211"/>
    </location>
</feature>
<evidence type="ECO:0000313" key="6">
    <source>
        <dbReference type="EMBL" id="AET68170.1"/>
    </source>
</evidence>
<dbReference type="InterPro" id="IPR006158">
    <property type="entry name" value="Cobalamin-bd"/>
</dbReference>
<name>G7W6G3_DESOD</name>
<keyword evidence="2" id="KW-0479">Metal-binding</keyword>
<dbReference type="GO" id="GO:0008705">
    <property type="term" value="F:methionine synthase activity"/>
    <property type="evidence" value="ECO:0007669"/>
    <property type="project" value="TreeGrafter"/>
</dbReference>
<dbReference type="InterPro" id="IPR050554">
    <property type="entry name" value="Met_Synthase/Corrinoid"/>
</dbReference>
<dbReference type="AlphaFoldDB" id="G7W6G3"/>
<dbReference type="Pfam" id="PF02310">
    <property type="entry name" value="B12-binding"/>
    <property type="match status" value="1"/>
</dbReference>
<dbReference type="RefSeq" id="WP_014184978.1">
    <property type="nucleotide sequence ID" value="NC_016584.1"/>
</dbReference>
<dbReference type="OrthoDB" id="9783599at2"/>
<dbReference type="InterPro" id="IPR036594">
    <property type="entry name" value="Meth_synthase_dom"/>
</dbReference>
<dbReference type="PROSITE" id="PS51337">
    <property type="entry name" value="B12_BINDING_NTER"/>
    <property type="match status" value="1"/>
</dbReference>
<dbReference type="eggNOG" id="COG5012">
    <property type="taxonomic scope" value="Bacteria"/>
</dbReference>
<keyword evidence="3" id="KW-0170">Cobalt</keyword>